<dbReference type="GO" id="GO:0006355">
    <property type="term" value="P:regulation of DNA-templated transcription"/>
    <property type="evidence" value="ECO:0007669"/>
    <property type="project" value="InterPro"/>
</dbReference>
<evidence type="ECO:0000256" key="1">
    <source>
        <dbReference type="ARBA" id="ARBA00018672"/>
    </source>
</evidence>
<evidence type="ECO:0000256" key="4">
    <source>
        <dbReference type="ARBA" id="ARBA00023015"/>
    </source>
</evidence>
<dbReference type="PROSITE" id="PS50110">
    <property type="entry name" value="RESPONSE_REGULATORY"/>
    <property type="match status" value="1"/>
</dbReference>
<name>A0A8J8SFW1_9FIRM</name>
<evidence type="ECO:0000256" key="5">
    <source>
        <dbReference type="ARBA" id="ARBA00023125"/>
    </source>
</evidence>
<accession>A0A8J8SFW1</accession>
<keyword evidence="4" id="KW-0805">Transcription regulation</keyword>
<feature type="modified residue" description="4-aspartylphosphate" evidence="8">
    <location>
        <position position="54"/>
    </location>
</feature>
<dbReference type="InterPro" id="IPR001789">
    <property type="entry name" value="Sig_transdc_resp-reg_receiver"/>
</dbReference>
<organism evidence="12 13">
    <name type="scientific">Vallitalea pronyensis</name>
    <dbReference type="NCBI Taxonomy" id="1348613"/>
    <lineage>
        <taxon>Bacteria</taxon>
        <taxon>Bacillati</taxon>
        <taxon>Bacillota</taxon>
        <taxon>Clostridia</taxon>
        <taxon>Lachnospirales</taxon>
        <taxon>Vallitaleaceae</taxon>
        <taxon>Vallitalea</taxon>
    </lineage>
</organism>
<evidence type="ECO:0000256" key="8">
    <source>
        <dbReference type="PROSITE-ProRule" id="PRU00169"/>
    </source>
</evidence>
<evidence type="ECO:0000259" key="11">
    <source>
        <dbReference type="PROSITE" id="PS51755"/>
    </source>
</evidence>
<dbReference type="GO" id="GO:0005829">
    <property type="term" value="C:cytosol"/>
    <property type="evidence" value="ECO:0007669"/>
    <property type="project" value="TreeGrafter"/>
</dbReference>
<dbReference type="PROSITE" id="PS51755">
    <property type="entry name" value="OMPR_PHOB"/>
    <property type="match status" value="1"/>
</dbReference>
<dbReference type="RefSeq" id="WP_212697475.1">
    <property type="nucleotide sequence ID" value="NZ_CP058649.1"/>
</dbReference>
<dbReference type="GO" id="GO:0032993">
    <property type="term" value="C:protein-DNA complex"/>
    <property type="evidence" value="ECO:0007669"/>
    <property type="project" value="TreeGrafter"/>
</dbReference>
<dbReference type="SMART" id="SM00448">
    <property type="entry name" value="REC"/>
    <property type="match status" value="1"/>
</dbReference>
<dbReference type="Pfam" id="PF00486">
    <property type="entry name" value="Trans_reg_C"/>
    <property type="match status" value="1"/>
</dbReference>
<dbReference type="SUPFAM" id="SSF46894">
    <property type="entry name" value="C-terminal effector domain of the bipartite response regulators"/>
    <property type="match status" value="1"/>
</dbReference>
<dbReference type="InterPro" id="IPR036388">
    <property type="entry name" value="WH-like_DNA-bd_sf"/>
</dbReference>
<evidence type="ECO:0000256" key="2">
    <source>
        <dbReference type="ARBA" id="ARBA00022553"/>
    </source>
</evidence>
<evidence type="ECO:0000256" key="3">
    <source>
        <dbReference type="ARBA" id="ARBA00023012"/>
    </source>
</evidence>
<dbReference type="InterPro" id="IPR039420">
    <property type="entry name" value="WalR-like"/>
</dbReference>
<gene>
    <name evidence="12" type="ORF">HZI73_06660</name>
</gene>
<dbReference type="Pfam" id="PF00072">
    <property type="entry name" value="Response_reg"/>
    <property type="match status" value="1"/>
</dbReference>
<proteinExistence type="predicted"/>
<dbReference type="SUPFAM" id="SSF52172">
    <property type="entry name" value="CheY-like"/>
    <property type="match status" value="1"/>
</dbReference>
<evidence type="ECO:0000313" key="12">
    <source>
        <dbReference type="EMBL" id="QUI22001.1"/>
    </source>
</evidence>
<dbReference type="Gene3D" id="3.40.50.2300">
    <property type="match status" value="1"/>
</dbReference>
<dbReference type="InterPro" id="IPR016032">
    <property type="entry name" value="Sig_transdc_resp-reg_C-effctor"/>
</dbReference>
<dbReference type="Gene3D" id="6.10.250.690">
    <property type="match status" value="1"/>
</dbReference>
<sequence>MSEKLIYVVDDEKSIRDLIKAYLVKEGYHVKTYESGEEALAAYHRTTCDMMIIDIMMKGMDGYGLCREIRKVSDIPIMMVSAKDDEIDRILGLELGSDDYLSKPFSPRELVVRVKNILRRMDKSGSNTVPEPIEQPLSLKDVMVMTSERKVVANNQDLKLTNKEFEFMHFMVNHKNKAFSREQLLNNIWGYDYFGEDRAVDDLVKRVRKKLRSVNSTVEILTVWGYGYKIVD</sequence>
<reference evidence="12" key="1">
    <citation type="submission" date="2020-07" db="EMBL/GenBank/DDBJ databases">
        <title>Vallitalea pronyensis genome.</title>
        <authorList>
            <person name="Postec A."/>
        </authorList>
    </citation>
    <scope>NUCLEOTIDE SEQUENCE</scope>
    <source>
        <strain evidence="12">FatNI3</strain>
    </source>
</reference>
<evidence type="ECO:0000259" key="10">
    <source>
        <dbReference type="PROSITE" id="PS50110"/>
    </source>
</evidence>
<keyword evidence="5 9" id="KW-0238">DNA-binding</keyword>
<dbReference type="AlphaFoldDB" id="A0A8J8SFW1"/>
<evidence type="ECO:0000256" key="9">
    <source>
        <dbReference type="PROSITE-ProRule" id="PRU01091"/>
    </source>
</evidence>
<dbReference type="SMART" id="SM00862">
    <property type="entry name" value="Trans_reg_C"/>
    <property type="match status" value="1"/>
</dbReference>
<dbReference type="InterPro" id="IPR001867">
    <property type="entry name" value="OmpR/PhoB-type_DNA-bd"/>
</dbReference>
<dbReference type="GO" id="GO:0000156">
    <property type="term" value="F:phosphorelay response regulator activity"/>
    <property type="evidence" value="ECO:0007669"/>
    <property type="project" value="TreeGrafter"/>
</dbReference>
<dbReference type="CDD" id="cd00383">
    <property type="entry name" value="trans_reg_C"/>
    <property type="match status" value="1"/>
</dbReference>
<dbReference type="PANTHER" id="PTHR48111">
    <property type="entry name" value="REGULATOR OF RPOS"/>
    <property type="match status" value="1"/>
</dbReference>
<evidence type="ECO:0000256" key="6">
    <source>
        <dbReference type="ARBA" id="ARBA00023163"/>
    </source>
</evidence>
<dbReference type="FunFam" id="3.40.50.2300:FF:000001">
    <property type="entry name" value="DNA-binding response regulator PhoB"/>
    <property type="match status" value="1"/>
</dbReference>
<keyword evidence="13" id="KW-1185">Reference proteome</keyword>
<keyword evidence="3" id="KW-0902">Two-component regulatory system</keyword>
<evidence type="ECO:0000256" key="7">
    <source>
        <dbReference type="ARBA" id="ARBA00024867"/>
    </source>
</evidence>
<feature type="domain" description="Response regulatory" evidence="10">
    <location>
        <begin position="5"/>
        <end position="118"/>
    </location>
</feature>
<dbReference type="EMBL" id="CP058649">
    <property type="protein sequence ID" value="QUI22001.1"/>
    <property type="molecule type" value="Genomic_DNA"/>
</dbReference>
<dbReference type="Proteomes" id="UP000683246">
    <property type="component" value="Chromosome"/>
</dbReference>
<evidence type="ECO:0000313" key="13">
    <source>
        <dbReference type="Proteomes" id="UP000683246"/>
    </source>
</evidence>
<comment type="function">
    <text evidence="7">May play the central regulatory role in sporulation. It may be an element of the effector pathway responsible for the activation of sporulation genes in response to nutritional stress. Spo0A may act in concert with spo0H (a sigma factor) to control the expression of some genes that are critical to the sporulation process.</text>
</comment>
<dbReference type="InterPro" id="IPR011006">
    <property type="entry name" value="CheY-like_superfamily"/>
</dbReference>
<keyword evidence="6" id="KW-0804">Transcription</keyword>
<dbReference type="GO" id="GO:0000976">
    <property type="term" value="F:transcription cis-regulatory region binding"/>
    <property type="evidence" value="ECO:0007669"/>
    <property type="project" value="TreeGrafter"/>
</dbReference>
<protein>
    <recommendedName>
        <fullName evidence="1">Stage 0 sporulation protein A homolog</fullName>
    </recommendedName>
</protein>
<feature type="DNA-binding region" description="OmpR/PhoB-type" evidence="9">
    <location>
        <begin position="134"/>
        <end position="232"/>
    </location>
</feature>
<feature type="domain" description="OmpR/PhoB-type" evidence="11">
    <location>
        <begin position="134"/>
        <end position="232"/>
    </location>
</feature>
<dbReference type="KEGG" id="vpy:HZI73_06660"/>
<dbReference type="PANTHER" id="PTHR48111:SF24">
    <property type="entry name" value="TRANSCRIPTIONAL REGULATORY PROTEIN CSSR"/>
    <property type="match status" value="1"/>
</dbReference>
<keyword evidence="2 8" id="KW-0597">Phosphoprotein</keyword>
<dbReference type="Gene3D" id="1.10.10.10">
    <property type="entry name" value="Winged helix-like DNA-binding domain superfamily/Winged helix DNA-binding domain"/>
    <property type="match status" value="1"/>
</dbReference>